<feature type="region of interest" description="Disordered" evidence="3">
    <location>
        <begin position="664"/>
        <end position="691"/>
    </location>
</feature>
<keyword evidence="7" id="KW-1185">Reference proteome</keyword>
<evidence type="ECO:0000259" key="4">
    <source>
        <dbReference type="PROSITE" id="PS50009"/>
    </source>
</evidence>
<proteinExistence type="predicted"/>
<evidence type="ECO:0000313" key="7">
    <source>
        <dbReference type="Proteomes" id="UP001150062"/>
    </source>
</evidence>
<evidence type="ECO:0000313" key="6">
    <source>
        <dbReference type="EMBL" id="KAJ6255722.1"/>
    </source>
</evidence>
<feature type="region of interest" description="Disordered" evidence="3">
    <location>
        <begin position="203"/>
        <end position="233"/>
    </location>
</feature>
<feature type="domain" description="Ras-GEF" evidence="4">
    <location>
        <begin position="263"/>
        <end position="534"/>
    </location>
</feature>
<dbReference type="InterPro" id="IPR001895">
    <property type="entry name" value="RASGEF_cat_dom"/>
</dbReference>
<dbReference type="PROSITE" id="PS50212">
    <property type="entry name" value="RASGEF_NTER"/>
    <property type="match status" value="2"/>
</dbReference>
<dbReference type="CDD" id="cd06224">
    <property type="entry name" value="REM"/>
    <property type="match status" value="2"/>
</dbReference>
<dbReference type="PANTHER" id="PTHR23113:SF370">
    <property type="entry name" value="RAS GUANINE NUCLEOTIDE EXCHANGE FACTOR P"/>
    <property type="match status" value="1"/>
</dbReference>
<evidence type="ECO:0000259" key="5">
    <source>
        <dbReference type="PROSITE" id="PS50212"/>
    </source>
</evidence>
<feature type="domain" description="Ras-GEF" evidence="4">
    <location>
        <begin position="865"/>
        <end position="1103"/>
    </location>
</feature>
<reference evidence="6" key="1">
    <citation type="submission" date="2022-08" db="EMBL/GenBank/DDBJ databases">
        <title>Novel sulfate-reducing endosymbionts in the free-living metamonad Anaeramoeba.</title>
        <authorList>
            <person name="Jerlstrom-Hultqvist J."/>
            <person name="Cepicka I."/>
            <person name="Gallot-Lavallee L."/>
            <person name="Salas-Leiva D."/>
            <person name="Curtis B.A."/>
            <person name="Zahonova K."/>
            <person name="Pipaliya S."/>
            <person name="Dacks J."/>
            <person name="Roger A.J."/>
        </authorList>
    </citation>
    <scope>NUCLEOTIDE SEQUENCE</scope>
    <source>
        <strain evidence="6">Schooner1</strain>
    </source>
</reference>
<dbReference type="Gene3D" id="1.20.870.10">
    <property type="entry name" value="Son of sevenless (SoS) protein Chain: S domain 1"/>
    <property type="match status" value="2"/>
</dbReference>
<dbReference type="InterPro" id="IPR000651">
    <property type="entry name" value="Ras-like_Gua-exchang_fac_N"/>
</dbReference>
<dbReference type="SMART" id="SM00229">
    <property type="entry name" value="RasGEFN"/>
    <property type="match status" value="2"/>
</dbReference>
<dbReference type="InterPro" id="IPR036964">
    <property type="entry name" value="RASGEF_cat_dom_sf"/>
</dbReference>
<protein>
    <submittedName>
        <fullName evidence="6">Guanine nucleotide exchange factor</fullName>
    </submittedName>
</protein>
<dbReference type="InterPro" id="IPR023578">
    <property type="entry name" value="Ras_GEF_dom_sf"/>
</dbReference>
<evidence type="ECO:0000256" key="3">
    <source>
        <dbReference type="SAM" id="MobiDB-lite"/>
    </source>
</evidence>
<dbReference type="InterPro" id="IPR008937">
    <property type="entry name" value="Ras-like_GEF"/>
</dbReference>
<feature type="region of interest" description="Disordered" evidence="3">
    <location>
        <begin position="444"/>
        <end position="463"/>
    </location>
</feature>
<dbReference type="PANTHER" id="PTHR23113">
    <property type="entry name" value="GUANINE NUCLEOTIDE EXCHANGE FACTOR"/>
    <property type="match status" value="1"/>
</dbReference>
<dbReference type="Gene3D" id="1.10.840.10">
    <property type="entry name" value="Ras guanine-nucleotide exchange factors catalytic domain"/>
    <property type="match status" value="2"/>
</dbReference>
<dbReference type="Pfam" id="PF00617">
    <property type="entry name" value="RasGEF"/>
    <property type="match status" value="2"/>
</dbReference>
<evidence type="ECO:0000256" key="1">
    <source>
        <dbReference type="ARBA" id="ARBA00022658"/>
    </source>
</evidence>
<gene>
    <name evidence="6" type="ORF">M0813_11109</name>
</gene>
<feature type="compositionally biased region" description="Basic and acidic residues" evidence="3">
    <location>
        <begin position="582"/>
        <end position="600"/>
    </location>
</feature>
<dbReference type="EMBL" id="JAOAOG010000002">
    <property type="protein sequence ID" value="KAJ6255722.1"/>
    <property type="molecule type" value="Genomic_DNA"/>
</dbReference>
<dbReference type="SMART" id="SM00147">
    <property type="entry name" value="RasGEF"/>
    <property type="match status" value="2"/>
</dbReference>
<dbReference type="SUPFAM" id="SSF48366">
    <property type="entry name" value="Ras GEF"/>
    <property type="match status" value="2"/>
</dbReference>
<dbReference type="CDD" id="cd00155">
    <property type="entry name" value="RasGEF"/>
    <property type="match status" value="1"/>
</dbReference>
<dbReference type="Proteomes" id="UP001150062">
    <property type="component" value="Unassembled WGS sequence"/>
</dbReference>
<sequence>MSSNYETEQTYENEEPRTLEMLFEQRSQTSRTNLKSDNIEIAYVSEGYPLRYCLQEGSPILEEGNICKVLESLTDPGLIDFEYIQRFLFIYCNFLTPRELLGRLVKRFSHRSPDRKVELEYRKLKLSSIQKGVLCFLHVWVGEQIQDFIETEELQNDLTTFLTTTLKEINEKESELFLNKFNNNLKTPLKKIYYQRADNSYQNTSTPTTGSLNSQPNSVSIGDENGLGGSTHEIDSNNYRVPNSAPETILPPNLNKLKLEEISPIELARQITLIDRYLIIRIKFCEFVNLPWCNYAINSDQFEKQAHNLNKFFKRFESLRLYVSNTIINLGKNPTKRANYIEIWIDVAIELLNLNNFNSLFSIISGLQSHSIMRLDLTWREVKISSKRLLDKLLNMTSPENNYRKYRNTLKNSILPVIPFLDLYLYDISLINHLYPNYINNNSNNNNNNNNNNYNNNNNNEHNQNYQKIETNEEKIINLKKFMLIADIFKQIQTFQRCPYFLKMIPEITDFLINIKNLNEDKLLKKSQSKIEKNTKYTYFNLLFGCLSEQEIDQIKAQFEKQNNINSSRNNLTENVNENNQEQEKEKEKEKEKEINNKKQKEDEEKNKILLYQNYCSICSCWNYKLRESIEKSNLFLTDKIEEQEKFIKEFQNLNLEDCLLEEGDSSNDKQGNNMTKKKNPKSSSSLTGNDLESKSKTIVIAATVEWLVDYLCSESGSDSEYIQIFLLTYRSFTTATELLTLLKKKYLEKPPGSLSGKRLELYKEKISKQIKFRIFNILNQWIRFHFYDFESDPSLIEHIENFIAKVMLPDNIMSKPGKMLKAILSKMQKAEKNPILHLQLQSTQEMPKPILPKELGEISFAALDRIEFARQITLIEFDLYRKIQPKECLKQGWTKKDKDVRTPNIVKLTNYFNNMSNWFANEIVSHSKLRTRIQILTKIIKLAIQARKIGNYNIIQEIIAGCNNASVYRLKKTWAGITTKIKNKYDQLVKLMERDNNYRLIRKELSTIDPPALPYIGMYLTDLVFVGEGNPDFLTSLDGRKKLINFDKRRRTSFVIREIQLYQQAPFLFQEVPKIKDFILKISNADYDEEKMYDQSLIVEPRERK</sequence>
<feature type="domain" description="N-terminal Ras-GEF" evidence="5">
    <location>
        <begin position="696"/>
        <end position="829"/>
    </location>
</feature>
<name>A0ABQ8ZFQ0_9EUKA</name>
<feature type="region of interest" description="Disordered" evidence="3">
    <location>
        <begin position="566"/>
        <end position="600"/>
    </location>
</feature>
<keyword evidence="1 2" id="KW-0344">Guanine-nucleotide releasing factor</keyword>
<accession>A0ABQ8ZFQ0</accession>
<feature type="compositionally biased region" description="Polar residues" evidence="3">
    <location>
        <begin position="203"/>
        <end position="220"/>
    </location>
</feature>
<dbReference type="Pfam" id="PF00618">
    <property type="entry name" value="RasGEF_N"/>
    <property type="match status" value="2"/>
</dbReference>
<evidence type="ECO:0000256" key="2">
    <source>
        <dbReference type="PROSITE-ProRule" id="PRU00168"/>
    </source>
</evidence>
<organism evidence="6 7">
    <name type="scientific">Anaeramoeba flamelloides</name>
    <dbReference type="NCBI Taxonomy" id="1746091"/>
    <lineage>
        <taxon>Eukaryota</taxon>
        <taxon>Metamonada</taxon>
        <taxon>Anaeramoebidae</taxon>
        <taxon>Anaeramoeba</taxon>
    </lineage>
</organism>
<feature type="compositionally biased region" description="Polar residues" evidence="3">
    <location>
        <begin position="682"/>
        <end position="691"/>
    </location>
</feature>
<dbReference type="PROSITE" id="PS50009">
    <property type="entry name" value="RASGEF_CAT"/>
    <property type="match status" value="2"/>
</dbReference>
<feature type="domain" description="N-terminal Ras-GEF" evidence="5">
    <location>
        <begin position="57"/>
        <end position="186"/>
    </location>
</feature>
<comment type="caution">
    <text evidence="6">The sequence shown here is derived from an EMBL/GenBank/DDBJ whole genome shotgun (WGS) entry which is preliminary data.</text>
</comment>